<dbReference type="Pfam" id="PF06985">
    <property type="entry name" value="HET"/>
    <property type="match status" value="1"/>
</dbReference>
<sequence length="88" mass="9744">MSYEAISWAWDTPAEQGTNTLLIDGMELGISPNMYRILSLLVPIRGTRLVWIDAICIDQTSSAEKQDQIPLMTKIYASAARVVAFPGE</sequence>
<protein>
    <submittedName>
        <fullName evidence="2">Heterokaryon incompatibility</fullName>
    </submittedName>
</protein>
<feature type="non-terminal residue" evidence="2">
    <location>
        <position position="88"/>
    </location>
</feature>
<organism evidence="2 3">
    <name type="scientific">Schizothecium vesticola</name>
    <dbReference type="NCBI Taxonomy" id="314040"/>
    <lineage>
        <taxon>Eukaryota</taxon>
        <taxon>Fungi</taxon>
        <taxon>Dikarya</taxon>
        <taxon>Ascomycota</taxon>
        <taxon>Pezizomycotina</taxon>
        <taxon>Sordariomycetes</taxon>
        <taxon>Sordariomycetidae</taxon>
        <taxon>Sordariales</taxon>
        <taxon>Schizotheciaceae</taxon>
        <taxon>Schizothecium</taxon>
    </lineage>
</organism>
<feature type="domain" description="Heterokaryon incompatibility" evidence="1">
    <location>
        <begin position="3"/>
        <end position="85"/>
    </location>
</feature>
<dbReference type="PANTHER" id="PTHR24148">
    <property type="entry name" value="ANKYRIN REPEAT DOMAIN-CONTAINING PROTEIN 39 HOMOLOG-RELATED"/>
    <property type="match status" value="1"/>
</dbReference>
<dbReference type="AlphaFoldDB" id="A0AA40K8Z0"/>
<dbReference type="PANTHER" id="PTHR24148:SF64">
    <property type="entry name" value="HETEROKARYON INCOMPATIBILITY DOMAIN-CONTAINING PROTEIN"/>
    <property type="match status" value="1"/>
</dbReference>
<dbReference type="Proteomes" id="UP001172155">
    <property type="component" value="Unassembled WGS sequence"/>
</dbReference>
<dbReference type="InterPro" id="IPR010730">
    <property type="entry name" value="HET"/>
</dbReference>
<dbReference type="EMBL" id="JAUKUD010000003">
    <property type="protein sequence ID" value="KAK0750554.1"/>
    <property type="molecule type" value="Genomic_DNA"/>
</dbReference>
<accession>A0AA40K8Z0</accession>
<proteinExistence type="predicted"/>
<gene>
    <name evidence="2" type="ORF">B0T18DRAFT_322860</name>
</gene>
<comment type="caution">
    <text evidence="2">The sequence shown here is derived from an EMBL/GenBank/DDBJ whole genome shotgun (WGS) entry which is preliminary data.</text>
</comment>
<dbReference type="InterPro" id="IPR052895">
    <property type="entry name" value="HetReg/Transcr_Mod"/>
</dbReference>
<evidence type="ECO:0000259" key="1">
    <source>
        <dbReference type="Pfam" id="PF06985"/>
    </source>
</evidence>
<keyword evidence="3" id="KW-1185">Reference proteome</keyword>
<evidence type="ECO:0000313" key="3">
    <source>
        <dbReference type="Proteomes" id="UP001172155"/>
    </source>
</evidence>
<name>A0AA40K8Z0_9PEZI</name>
<evidence type="ECO:0000313" key="2">
    <source>
        <dbReference type="EMBL" id="KAK0750554.1"/>
    </source>
</evidence>
<reference evidence="2" key="1">
    <citation type="submission" date="2023-06" db="EMBL/GenBank/DDBJ databases">
        <title>Genome-scale phylogeny and comparative genomics of the fungal order Sordariales.</title>
        <authorList>
            <consortium name="Lawrence Berkeley National Laboratory"/>
            <person name="Hensen N."/>
            <person name="Bonometti L."/>
            <person name="Westerberg I."/>
            <person name="Brannstrom I.O."/>
            <person name="Guillou S."/>
            <person name="Cros-Aarteil S."/>
            <person name="Calhoun S."/>
            <person name="Haridas S."/>
            <person name="Kuo A."/>
            <person name="Mondo S."/>
            <person name="Pangilinan J."/>
            <person name="Riley R."/>
            <person name="LaButti K."/>
            <person name="Andreopoulos B."/>
            <person name="Lipzen A."/>
            <person name="Chen C."/>
            <person name="Yanf M."/>
            <person name="Daum C."/>
            <person name="Ng V."/>
            <person name="Clum A."/>
            <person name="Steindorff A."/>
            <person name="Ohm R."/>
            <person name="Martin F."/>
            <person name="Silar P."/>
            <person name="Natvig D."/>
            <person name="Lalanne C."/>
            <person name="Gautier V."/>
            <person name="Ament-velasquez S.L."/>
            <person name="Kruys A."/>
            <person name="Hutchinson M.I."/>
            <person name="Powell A.J."/>
            <person name="Barry K."/>
            <person name="Miller A.N."/>
            <person name="Grigoriev I.V."/>
            <person name="Debuchy R."/>
            <person name="Gladieux P."/>
            <person name="Thoren M.H."/>
            <person name="Johannesson H."/>
        </authorList>
    </citation>
    <scope>NUCLEOTIDE SEQUENCE</scope>
    <source>
        <strain evidence="2">SMH3187-1</strain>
    </source>
</reference>